<evidence type="ECO:0000313" key="2">
    <source>
        <dbReference type="EMBL" id="VDM08272.1"/>
    </source>
</evidence>
<dbReference type="InterPro" id="IPR036397">
    <property type="entry name" value="RNaseH_sf"/>
</dbReference>
<name>A0A3P7FCF9_WUCBA</name>
<proteinExistence type="predicted"/>
<organism evidence="2 3">
    <name type="scientific">Wuchereria bancrofti</name>
    <dbReference type="NCBI Taxonomy" id="6293"/>
    <lineage>
        <taxon>Eukaryota</taxon>
        <taxon>Metazoa</taxon>
        <taxon>Ecdysozoa</taxon>
        <taxon>Nematoda</taxon>
        <taxon>Chromadorea</taxon>
        <taxon>Rhabditida</taxon>
        <taxon>Spirurina</taxon>
        <taxon>Spiruromorpha</taxon>
        <taxon>Filarioidea</taxon>
        <taxon>Onchocercidae</taxon>
        <taxon>Wuchereria</taxon>
    </lineage>
</organism>
<accession>A0A3P7FCF9</accession>
<feature type="region of interest" description="Disordered" evidence="1">
    <location>
        <begin position="204"/>
        <end position="224"/>
    </location>
</feature>
<dbReference type="Proteomes" id="UP000270924">
    <property type="component" value="Unassembled WGS sequence"/>
</dbReference>
<evidence type="ECO:0000256" key="1">
    <source>
        <dbReference type="SAM" id="MobiDB-lite"/>
    </source>
</evidence>
<protein>
    <recommendedName>
        <fullName evidence="4">Integrase zinc-binding domain-containing protein</fullName>
    </recommendedName>
</protein>
<keyword evidence="3" id="KW-1185">Reference proteome</keyword>
<dbReference type="SUPFAM" id="SSF53098">
    <property type="entry name" value="Ribonuclease H-like"/>
    <property type="match status" value="1"/>
</dbReference>
<dbReference type="GO" id="GO:0003676">
    <property type="term" value="F:nucleic acid binding"/>
    <property type="evidence" value="ECO:0007669"/>
    <property type="project" value="InterPro"/>
</dbReference>
<dbReference type="EMBL" id="UYWW01000366">
    <property type="protein sequence ID" value="VDM08272.1"/>
    <property type="molecule type" value="Genomic_DNA"/>
</dbReference>
<dbReference type="OrthoDB" id="8019190at2759"/>
<dbReference type="Gene3D" id="3.30.420.10">
    <property type="entry name" value="Ribonuclease H-like superfamily/Ribonuclease H"/>
    <property type="match status" value="1"/>
</dbReference>
<dbReference type="AlphaFoldDB" id="A0A3P7FCF9"/>
<dbReference type="InterPro" id="IPR012337">
    <property type="entry name" value="RNaseH-like_sf"/>
</dbReference>
<reference evidence="2 3" key="1">
    <citation type="submission" date="2018-11" db="EMBL/GenBank/DDBJ databases">
        <authorList>
            <consortium name="Pathogen Informatics"/>
        </authorList>
    </citation>
    <scope>NUCLEOTIDE SEQUENCE [LARGE SCALE GENOMIC DNA]</scope>
</reference>
<dbReference type="InParanoid" id="A0A3P7FCF9"/>
<sequence>MCITLDTKSFRLLLKFVQNQVEEIRPEEKIIKWNLYYEEGVWKSRSRLENSKLDEQGLHPIYLPRRSRITEIFVQRQHEELFHAGWNSSYAFRVRRSRTFARVGLDYLGPVSVKTETGVTKRWVALFTCLATRGVRLELADKTQLTEFLARHGVKWRNIIPKVPWSGGVYERITGSEKETLRKVIESPRERLMNRPRNMLYPLEIEQKEETKDQTATSKDRHYK</sequence>
<dbReference type="PANTHER" id="PTHR47331">
    <property type="entry name" value="PHD-TYPE DOMAIN-CONTAINING PROTEIN"/>
    <property type="match status" value="1"/>
</dbReference>
<evidence type="ECO:0008006" key="4">
    <source>
        <dbReference type="Google" id="ProtNLM"/>
    </source>
</evidence>
<evidence type="ECO:0000313" key="3">
    <source>
        <dbReference type="Proteomes" id="UP000270924"/>
    </source>
</evidence>
<gene>
    <name evidence="2" type="ORF">WBA_LOCUS1658</name>
</gene>